<comment type="similarity">
    <text evidence="1">Belongs to the LysR transcriptional regulatory family.</text>
</comment>
<sequence>MSKQAPLTWLRSFEASARSASFTRAAEELNITQAAVSKQIKALESQLNCQLFKRHAHGLSLTEQGRRYWLDTRELIQQLDNVTQRFLTGQQLNKVHIRCNISYSMLVLPEKLKSFRQGNPEIAIELTHDIWEPNTPSRNAHIEIGYGPLGKQVETRYLRSLAKDQLFPVVAANLSDAQIEQLPLIHVSGYYQEWNWWQEQVRDEPDEGLLGRVMMNHRRAQGRQDWVVDNSMVAYQLAEQGLGIALGRTHLVDEHLRQNRLRLLSEHLEFPSPEGFYLMLNDLGMQHQSAKKLFNHLLPMSSERV</sequence>
<dbReference type="GO" id="GO:0003700">
    <property type="term" value="F:DNA-binding transcription factor activity"/>
    <property type="evidence" value="ECO:0007669"/>
    <property type="project" value="InterPro"/>
</dbReference>
<evidence type="ECO:0000313" key="6">
    <source>
        <dbReference type="EMBL" id="PWQ92304.1"/>
    </source>
</evidence>
<dbReference type="PRINTS" id="PR00039">
    <property type="entry name" value="HTHLYSR"/>
</dbReference>
<dbReference type="Proteomes" id="UP000245539">
    <property type="component" value="Unassembled WGS sequence"/>
</dbReference>
<protein>
    <recommendedName>
        <fullName evidence="5">HTH lysR-type domain-containing protein</fullName>
    </recommendedName>
</protein>
<dbReference type="RefSeq" id="WP_109839798.1">
    <property type="nucleotide sequence ID" value="NZ_QGKM01000097.1"/>
</dbReference>
<evidence type="ECO:0000259" key="5">
    <source>
        <dbReference type="PROSITE" id="PS50931"/>
    </source>
</evidence>
<dbReference type="EMBL" id="QGKM01000097">
    <property type="protein sequence ID" value="PWQ92304.1"/>
    <property type="molecule type" value="Genomic_DNA"/>
</dbReference>
<dbReference type="SUPFAM" id="SSF46785">
    <property type="entry name" value="Winged helix' DNA-binding domain"/>
    <property type="match status" value="1"/>
</dbReference>
<dbReference type="FunFam" id="1.10.10.10:FF:000038">
    <property type="entry name" value="Glycine cleavage system transcriptional activator"/>
    <property type="match status" value="1"/>
</dbReference>
<gene>
    <name evidence="6" type="ORF">DKW60_21905</name>
</gene>
<keyword evidence="2" id="KW-0805">Transcription regulation</keyword>
<dbReference type="AlphaFoldDB" id="A0A317C0Y2"/>
<evidence type="ECO:0000256" key="2">
    <source>
        <dbReference type="ARBA" id="ARBA00023015"/>
    </source>
</evidence>
<dbReference type="PANTHER" id="PTHR30537:SF5">
    <property type="entry name" value="HTH-TYPE TRANSCRIPTIONAL ACTIVATOR TTDR-RELATED"/>
    <property type="match status" value="1"/>
</dbReference>
<proteinExistence type="inferred from homology"/>
<evidence type="ECO:0000256" key="3">
    <source>
        <dbReference type="ARBA" id="ARBA00023125"/>
    </source>
</evidence>
<dbReference type="SUPFAM" id="SSF53850">
    <property type="entry name" value="Periplasmic binding protein-like II"/>
    <property type="match status" value="1"/>
</dbReference>
<dbReference type="Pfam" id="PF00126">
    <property type="entry name" value="HTH_1"/>
    <property type="match status" value="1"/>
</dbReference>
<keyword evidence="4" id="KW-0804">Transcription</keyword>
<name>A0A317C0Y2_9GAMM</name>
<dbReference type="GO" id="GO:0003677">
    <property type="term" value="F:DNA binding"/>
    <property type="evidence" value="ECO:0007669"/>
    <property type="project" value="UniProtKB-KW"/>
</dbReference>
<dbReference type="Pfam" id="PF03466">
    <property type="entry name" value="LysR_substrate"/>
    <property type="match status" value="1"/>
</dbReference>
<dbReference type="InterPro" id="IPR036388">
    <property type="entry name" value="WH-like_DNA-bd_sf"/>
</dbReference>
<evidence type="ECO:0000256" key="1">
    <source>
        <dbReference type="ARBA" id="ARBA00009437"/>
    </source>
</evidence>
<dbReference type="Gene3D" id="1.10.10.10">
    <property type="entry name" value="Winged helix-like DNA-binding domain superfamily/Winged helix DNA-binding domain"/>
    <property type="match status" value="1"/>
</dbReference>
<evidence type="ECO:0000256" key="4">
    <source>
        <dbReference type="ARBA" id="ARBA00023163"/>
    </source>
</evidence>
<keyword evidence="7" id="KW-1185">Reference proteome</keyword>
<dbReference type="InterPro" id="IPR058163">
    <property type="entry name" value="LysR-type_TF_proteobact-type"/>
</dbReference>
<organism evidence="6 7">
    <name type="scientific">Leucothrix pacifica</name>
    <dbReference type="NCBI Taxonomy" id="1247513"/>
    <lineage>
        <taxon>Bacteria</taxon>
        <taxon>Pseudomonadati</taxon>
        <taxon>Pseudomonadota</taxon>
        <taxon>Gammaproteobacteria</taxon>
        <taxon>Thiotrichales</taxon>
        <taxon>Thiotrichaceae</taxon>
        <taxon>Leucothrix</taxon>
    </lineage>
</organism>
<dbReference type="OrthoDB" id="9771171at2"/>
<dbReference type="PROSITE" id="PS50931">
    <property type="entry name" value="HTH_LYSR"/>
    <property type="match status" value="1"/>
</dbReference>
<comment type="caution">
    <text evidence="6">The sequence shown here is derived from an EMBL/GenBank/DDBJ whole genome shotgun (WGS) entry which is preliminary data.</text>
</comment>
<accession>A0A317C0Y2</accession>
<dbReference type="InterPro" id="IPR000847">
    <property type="entry name" value="LysR_HTH_N"/>
</dbReference>
<dbReference type="InterPro" id="IPR036390">
    <property type="entry name" value="WH_DNA-bd_sf"/>
</dbReference>
<dbReference type="PANTHER" id="PTHR30537">
    <property type="entry name" value="HTH-TYPE TRANSCRIPTIONAL REGULATOR"/>
    <property type="match status" value="1"/>
</dbReference>
<dbReference type="Gene3D" id="3.40.190.10">
    <property type="entry name" value="Periplasmic binding protein-like II"/>
    <property type="match status" value="2"/>
</dbReference>
<reference evidence="6 7" key="1">
    <citation type="submission" date="2018-05" db="EMBL/GenBank/DDBJ databases">
        <title>Leucothrix arctica sp. nov., isolated from Arctic seawater.</title>
        <authorList>
            <person name="Choi A."/>
            <person name="Baek K."/>
        </authorList>
    </citation>
    <scope>NUCLEOTIDE SEQUENCE [LARGE SCALE GENOMIC DNA]</scope>
    <source>
        <strain evidence="6 7">JCM 18388</strain>
    </source>
</reference>
<feature type="domain" description="HTH lysR-type" evidence="5">
    <location>
        <begin position="7"/>
        <end position="62"/>
    </location>
</feature>
<evidence type="ECO:0000313" key="7">
    <source>
        <dbReference type="Proteomes" id="UP000245539"/>
    </source>
</evidence>
<keyword evidence="3" id="KW-0238">DNA-binding</keyword>
<dbReference type="InterPro" id="IPR005119">
    <property type="entry name" value="LysR_subst-bd"/>
</dbReference>